<dbReference type="EMBL" id="JACJID010000001">
    <property type="protein sequence ID" value="MBA8924502.1"/>
    <property type="molecule type" value="Genomic_DNA"/>
</dbReference>
<dbReference type="Proteomes" id="UP000517916">
    <property type="component" value="Unassembled WGS sequence"/>
</dbReference>
<sequence length="51" mass="5404">MAVAITHDLINALGDTLSSWIDLADELGRTLLTLVPKPASGTPTDSPEETR</sequence>
<proteinExistence type="predicted"/>
<gene>
    <name evidence="1" type="ORF">BC739_001699</name>
</gene>
<protein>
    <submittedName>
        <fullName evidence="1">Uncharacterized protein</fullName>
    </submittedName>
</protein>
<comment type="caution">
    <text evidence="1">The sequence shown here is derived from an EMBL/GenBank/DDBJ whole genome shotgun (WGS) entry which is preliminary data.</text>
</comment>
<dbReference type="RefSeq" id="WP_182836793.1">
    <property type="nucleotide sequence ID" value="NZ_BAAABQ010000078.1"/>
</dbReference>
<name>A0ABR6BCR5_9PSEU</name>
<organism evidence="1 2">
    <name type="scientific">Kutzneria viridogrisea</name>
    <dbReference type="NCBI Taxonomy" id="47990"/>
    <lineage>
        <taxon>Bacteria</taxon>
        <taxon>Bacillati</taxon>
        <taxon>Actinomycetota</taxon>
        <taxon>Actinomycetes</taxon>
        <taxon>Pseudonocardiales</taxon>
        <taxon>Pseudonocardiaceae</taxon>
        <taxon>Kutzneria</taxon>
    </lineage>
</organism>
<accession>A0ABR6BCR5</accession>
<evidence type="ECO:0000313" key="1">
    <source>
        <dbReference type="EMBL" id="MBA8924502.1"/>
    </source>
</evidence>
<evidence type="ECO:0000313" key="2">
    <source>
        <dbReference type="Proteomes" id="UP000517916"/>
    </source>
</evidence>
<keyword evidence="2" id="KW-1185">Reference proteome</keyword>
<reference evidence="1 2" key="1">
    <citation type="submission" date="2020-08" db="EMBL/GenBank/DDBJ databases">
        <title>Genomic Encyclopedia of Archaeal and Bacterial Type Strains, Phase II (KMG-II): from individual species to whole genera.</title>
        <authorList>
            <person name="Goeker M."/>
        </authorList>
    </citation>
    <scope>NUCLEOTIDE SEQUENCE [LARGE SCALE GENOMIC DNA]</scope>
    <source>
        <strain evidence="1 2">DSM 43850</strain>
    </source>
</reference>